<accession>A0A6A2YUC8</accession>
<gene>
    <name evidence="1" type="ORF">F3Y22_tig00111238pilonHSYRG00416</name>
</gene>
<dbReference type="Proteomes" id="UP000436088">
    <property type="component" value="Unassembled WGS sequence"/>
</dbReference>
<keyword evidence="2" id="KW-1185">Reference proteome</keyword>
<evidence type="ECO:0000313" key="1">
    <source>
        <dbReference type="EMBL" id="KAE8682695.1"/>
    </source>
</evidence>
<organism evidence="1 2">
    <name type="scientific">Hibiscus syriacus</name>
    <name type="common">Rose of Sharon</name>
    <dbReference type="NCBI Taxonomy" id="106335"/>
    <lineage>
        <taxon>Eukaryota</taxon>
        <taxon>Viridiplantae</taxon>
        <taxon>Streptophyta</taxon>
        <taxon>Embryophyta</taxon>
        <taxon>Tracheophyta</taxon>
        <taxon>Spermatophyta</taxon>
        <taxon>Magnoliopsida</taxon>
        <taxon>eudicotyledons</taxon>
        <taxon>Gunneridae</taxon>
        <taxon>Pentapetalae</taxon>
        <taxon>rosids</taxon>
        <taxon>malvids</taxon>
        <taxon>Malvales</taxon>
        <taxon>Malvaceae</taxon>
        <taxon>Malvoideae</taxon>
        <taxon>Hibiscus</taxon>
    </lineage>
</organism>
<dbReference type="EMBL" id="VEPZ02001279">
    <property type="protein sequence ID" value="KAE8682695.1"/>
    <property type="molecule type" value="Genomic_DNA"/>
</dbReference>
<protein>
    <submittedName>
        <fullName evidence="1">Uncharacterized protein</fullName>
    </submittedName>
</protein>
<sequence length="145" mass="16262">MILYLLLQAKGGDLGFLRVNPSFVEEISIDGKTPEVLLAYMNGDHEYVIFDPYCKDAREVSMSQQASLSAHELKGQGGLYGYATIYGELPEFDEKRPKTPWVPSFPSERPWETIFSGSSHNLPPLTKLCSSFLESLLEKRTVAVE</sequence>
<reference evidence="1" key="1">
    <citation type="submission" date="2019-09" db="EMBL/GenBank/DDBJ databases">
        <title>Draft genome information of white flower Hibiscus syriacus.</title>
        <authorList>
            <person name="Kim Y.-M."/>
        </authorList>
    </citation>
    <scope>NUCLEOTIDE SEQUENCE [LARGE SCALE GENOMIC DNA]</scope>
    <source>
        <strain evidence="1">YM2019G1</strain>
    </source>
</reference>
<dbReference type="PANTHER" id="PTHR45176">
    <property type="entry name" value="TRANSDUCIN FAMILY PROTEIN / WD-40 REPEAT FAMILY PROTEIN-RELATED"/>
    <property type="match status" value="1"/>
</dbReference>
<evidence type="ECO:0000313" key="2">
    <source>
        <dbReference type="Proteomes" id="UP000436088"/>
    </source>
</evidence>
<dbReference type="AlphaFoldDB" id="A0A6A2YUC8"/>
<name>A0A6A2YUC8_HIBSY</name>
<proteinExistence type="predicted"/>
<dbReference type="PANTHER" id="PTHR45176:SF1">
    <property type="entry name" value="TRANSDUCIN FAMILY PROTEIN _ WD-40 REPEAT FAMILY PROTEIN-RELATED"/>
    <property type="match status" value="1"/>
</dbReference>
<comment type="caution">
    <text evidence="1">The sequence shown here is derived from an EMBL/GenBank/DDBJ whole genome shotgun (WGS) entry which is preliminary data.</text>
</comment>